<dbReference type="AlphaFoldDB" id="A0A9W5RES4"/>
<organism evidence="10 11">
    <name type="scientific">Gleimia europaea ACS-120-V-Col10b</name>
    <dbReference type="NCBI Taxonomy" id="883069"/>
    <lineage>
        <taxon>Bacteria</taxon>
        <taxon>Bacillati</taxon>
        <taxon>Actinomycetota</taxon>
        <taxon>Actinomycetes</taxon>
        <taxon>Actinomycetales</taxon>
        <taxon>Actinomycetaceae</taxon>
        <taxon>Gleimia</taxon>
    </lineage>
</organism>
<keyword evidence="4 7" id="KW-0812">Transmembrane</keyword>
<name>A0A9W5RES4_9ACTO</name>
<evidence type="ECO:0000256" key="6">
    <source>
        <dbReference type="ARBA" id="ARBA00023136"/>
    </source>
</evidence>
<comment type="subcellular location">
    <subcellularLocation>
        <location evidence="1">Cell membrane</location>
        <topology evidence="1">Multi-pass membrane protein</topology>
    </subcellularLocation>
    <subcellularLocation>
        <location evidence="7">Membrane</location>
        <topology evidence="7">Multi-pass membrane protein</topology>
    </subcellularLocation>
</comment>
<dbReference type="GO" id="GO:0042773">
    <property type="term" value="P:ATP synthesis coupled electron transport"/>
    <property type="evidence" value="ECO:0007669"/>
    <property type="project" value="InterPro"/>
</dbReference>
<feature type="transmembrane region" description="Helical" evidence="8">
    <location>
        <begin position="299"/>
        <end position="318"/>
    </location>
</feature>
<feature type="transmembrane region" description="Helical" evidence="8">
    <location>
        <begin position="407"/>
        <end position="426"/>
    </location>
</feature>
<feature type="transmembrane region" description="Helical" evidence="8">
    <location>
        <begin position="206"/>
        <end position="231"/>
    </location>
</feature>
<evidence type="ECO:0000256" key="1">
    <source>
        <dbReference type="ARBA" id="ARBA00004651"/>
    </source>
</evidence>
<proteinExistence type="inferred from homology"/>
<feature type="transmembrane region" description="Helical" evidence="8">
    <location>
        <begin position="494"/>
        <end position="520"/>
    </location>
</feature>
<dbReference type="EMBL" id="AGWN01000001">
    <property type="protein sequence ID" value="EPD31178.1"/>
    <property type="molecule type" value="Genomic_DNA"/>
</dbReference>
<keyword evidence="3" id="KW-1003">Cell membrane</keyword>
<evidence type="ECO:0000256" key="7">
    <source>
        <dbReference type="RuleBase" id="RU000320"/>
    </source>
</evidence>
<dbReference type="PANTHER" id="PTHR42703">
    <property type="entry name" value="NADH DEHYDROGENASE"/>
    <property type="match status" value="1"/>
</dbReference>
<feature type="transmembrane region" description="Helical" evidence="8">
    <location>
        <begin position="6"/>
        <end position="23"/>
    </location>
</feature>
<feature type="transmembrane region" description="Helical" evidence="8">
    <location>
        <begin position="368"/>
        <end position="387"/>
    </location>
</feature>
<feature type="transmembrane region" description="Helical" evidence="8">
    <location>
        <begin position="109"/>
        <end position="127"/>
    </location>
</feature>
<feature type="transmembrane region" description="Helical" evidence="8">
    <location>
        <begin position="324"/>
        <end position="347"/>
    </location>
</feature>
<comment type="caution">
    <text evidence="10">The sequence shown here is derived from an EMBL/GenBank/DDBJ whole genome shotgun (WGS) entry which is preliminary data.</text>
</comment>
<dbReference type="InterPro" id="IPR050586">
    <property type="entry name" value="CPA3_Na-H_Antiporter_D"/>
</dbReference>
<feature type="transmembrane region" description="Helical" evidence="8">
    <location>
        <begin position="35"/>
        <end position="58"/>
    </location>
</feature>
<feature type="transmembrane region" description="Helical" evidence="8">
    <location>
        <begin position="164"/>
        <end position="186"/>
    </location>
</feature>
<protein>
    <recommendedName>
        <fullName evidence="9">NADH:quinone oxidoreductase/Mrp antiporter transmembrane domain-containing protein</fullName>
    </recommendedName>
</protein>
<feature type="domain" description="NADH:quinone oxidoreductase/Mrp antiporter transmembrane" evidence="9">
    <location>
        <begin position="130"/>
        <end position="421"/>
    </location>
</feature>
<keyword evidence="6 8" id="KW-0472">Membrane</keyword>
<evidence type="ECO:0000256" key="4">
    <source>
        <dbReference type="ARBA" id="ARBA00022692"/>
    </source>
</evidence>
<dbReference type="OrthoDB" id="9768329at2"/>
<evidence type="ECO:0000259" key="9">
    <source>
        <dbReference type="Pfam" id="PF00361"/>
    </source>
</evidence>
<dbReference type="PANTHER" id="PTHR42703:SF1">
    <property type="entry name" value="NA(+)_H(+) ANTIPORTER SUBUNIT D1"/>
    <property type="match status" value="1"/>
</dbReference>
<accession>A0A9W5RES4</accession>
<dbReference type="PRINTS" id="PR01437">
    <property type="entry name" value="NUOXDRDTASE4"/>
</dbReference>
<comment type="similarity">
    <text evidence="2">Belongs to the CPA3 antiporters (TC 2.A.63) subunit D family.</text>
</comment>
<evidence type="ECO:0000313" key="11">
    <source>
        <dbReference type="Proteomes" id="UP000014387"/>
    </source>
</evidence>
<dbReference type="RefSeq" id="WP_016444289.1">
    <property type="nucleotide sequence ID" value="NZ_KE150266.1"/>
</dbReference>
<evidence type="ECO:0000256" key="5">
    <source>
        <dbReference type="ARBA" id="ARBA00022989"/>
    </source>
</evidence>
<keyword evidence="11" id="KW-1185">Reference proteome</keyword>
<evidence type="ECO:0000256" key="2">
    <source>
        <dbReference type="ARBA" id="ARBA00005346"/>
    </source>
</evidence>
<dbReference type="Pfam" id="PF00361">
    <property type="entry name" value="Proton_antipo_M"/>
    <property type="match status" value="1"/>
</dbReference>
<gene>
    <name evidence="10" type="ORF">HMPREF9238_00943</name>
</gene>
<feature type="transmembrane region" description="Helical" evidence="8">
    <location>
        <begin position="271"/>
        <end position="292"/>
    </location>
</feature>
<feature type="transmembrane region" description="Helical" evidence="8">
    <location>
        <begin position="78"/>
        <end position="97"/>
    </location>
</feature>
<keyword evidence="5 8" id="KW-1133">Transmembrane helix</keyword>
<reference evidence="10 11" key="1">
    <citation type="submission" date="2013-05" db="EMBL/GenBank/DDBJ databases">
        <title>The Genome Sequence of Actinomyces europaeus ACS-120-V-COL10B.</title>
        <authorList>
            <consortium name="The Broad Institute Genomics Platform"/>
            <person name="Earl A."/>
            <person name="Ward D."/>
            <person name="Feldgarden M."/>
            <person name="Gevers D."/>
            <person name="Saerens B."/>
            <person name="Vaneechoutte M."/>
            <person name="Walker B."/>
            <person name="Young S."/>
            <person name="Zeng Q."/>
            <person name="Gargeya S."/>
            <person name="Fitzgerald M."/>
            <person name="Haas B."/>
            <person name="Abouelleil A."/>
            <person name="Allen A.W."/>
            <person name="Alvarado L."/>
            <person name="Arachchi H.M."/>
            <person name="Berlin A.M."/>
            <person name="Chapman S.B."/>
            <person name="Gainer-Dewar J."/>
            <person name="Goldberg J."/>
            <person name="Griggs A."/>
            <person name="Gujja S."/>
            <person name="Hansen M."/>
            <person name="Howarth C."/>
            <person name="Imamovic A."/>
            <person name="Ireland A."/>
            <person name="Larimer J."/>
            <person name="McCowan C."/>
            <person name="Murphy C."/>
            <person name="Pearson M."/>
            <person name="Poon T.W."/>
            <person name="Priest M."/>
            <person name="Roberts A."/>
            <person name="Saif S."/>
            <person name="Shea T."/>
            <person name="Sisk P."/>
            <person name="Sykes S."/>
            <person name="Wortman J."/>
            <person name="Nusbaum C."/>
            <person name="Birren B."/>
        </authorList>
    </citation>
    <scope>NUCLEOTIDE SEQUENCE [LARGE SCALE GENOMIC DNA]</scope>
    <source>
        <strain evidence="10 11">ACS-120-V-Col10b</strain>
    </source>
</reference>
<dbReference type="GO" id="GO:0005886">
    <property type="term" value="C:plasma membrane"/>
    <property type="evidence" value="ECO:0007669"/>
    <property type="project" value="UniProtKB-SubCell"/>
</dbReference>
<evidence type="ECO:0000256" key="8">
    <source>
        <dbReference type="SAM" id="Phobius"/>
    </source>
</evidence>
<dbReference type="NCBIfam" id="NF009308">
    <property type="entry name" value="PRK12665.1"/>
    <property type="match status" value="1"/>
</dbReference>
<dbReference type="InterPro" id="IPR001750">
    <property type="entry name" value="ND/Mrp_TM"/>
</dbReference>
<dbReference type="Proteomes" id="UP000014387">
    <property type="component" value="Unassembled WGS sequence"/>
</dbReference>
<feature type="transmembrane region" description="Helical" evidence="8">
    <location>
        <begin position="238"/>
        <end position="259"/>
    </location>
</feature>
<feature type="transmembrane region" description="Helical" evidence="8">
    <location>
        <begin position="133"/>
        <end position="152"/>
    </location>
</feature>
<sequence length="635" mass="68293">MNWMLPIPVLLPLLSAGFALVFVRRPKLQQLISLVTLTVVLAVGIMLAVAANSGSVVLDVGSWAAPVGITLVADRLSSLMLVVSQIVTLAVLVYSLAQNLADEDPDVPVAIYHPTYLILIAGVSNSFLTGDLFNLYVGFEILLAASFVLITIGGTRGRIRAGTVYVVVSLVSSVLFLIGIGLTYAATGTVNMAQLSTRLREIDPSVALTIQLVLLVAFGIKAAVFPLAAWLPNSYPTAPAPVTAVFAGLLTKVGIYALIRLQVLLFPGEGVSVLLTVVGIATMIVGILGAIAQHDMRRLLSFVLVSHIGFMIWGLAVVNKVGLAATIFYAANHILVQTTLFLIIGLIERHEGTTSLRALGGLAKTYPVLAIMFMIAGLNLVGVPPFTGFIGKVGLAQSSVLQGHWEGYALLVAGIITSFLTLYALIKVWNFAFWQPKSDTYVTDTDLDQVHSARYQKATLRAAEAISRIADSDDRMQVHSRTRSEMEGSGVTRLMYASAASLILVMVAMTVGAGPIYAYASNAALDQMERSTYLHAVLQDDGRGAGKSKSAAADAPKILQDYAKSAQEDLIRDLSRDGRVLEPEKRQTGQELWSYQWHAPFIFDEKNEHIQGHILGMKLARDYSAAFPRTGLSNE</sequence>
<dbReference type="InterPro" id="IPR003918">
    <property type="entry name" value="NADH_UbQ_OxRdtase"/>
</dbReference>
<evidence type="ECO:0000313" key="10">
    <source>
        <dbReference type="EMBL" id="EPD31178.1"/>
    </source>
</evidence>
<dbReference type="GO" id="GO:0008137">
    <property type="term" value="F:NADH dehydrogenase (ubiquinone) activity"/>
    <property type="evidence" value="ECO:0007669"/>
    <property type="project" value="InterPro"/>
</dbReference>
<evidence type="ECO:0000256" key="3">
    <source>
        <dbReference type="ARBA" id="ARBA00022475"/>
    </source>
</evidence>